<protein>
    <submittedName>
        <fullName evidence="3">Uncharacterized protein</fullName>
    </submittedName>
</protein>
<dbReference type="Proteomes" id="UP000825438">
    <property type="component" value="Chromosome I"/>
</dbReference>
<dbReference type="OMA" id="AYCGVVP"/>
<accession>A0A2H0ZLS9</accession>
<dbReference type="GO" id="GO:0016192">
    <property type="term" value="P:vesicle-mediated transport"/>
    <property type="evidence" value="ECO:0007669"/>
    <property type="project" value="InterPro"/>
</dbReference>
<reference evidence="4" key="3">
    <citation type="submission" date="2021-06" db="EMBL/GenBank/DDBJ databases">
        <title>Candida auris outbreak in lebanese hospital.</title>
        <authorList>
            <person name="Finianos M."/>
        </authorList>
    </citation>
    <scope>NUCLEOTIDE SEQUENCE</scope>
    <source>
        <strain evidence="4">CA7LBN</strain>
    </source>
</reference>
<dbReference type="SUPFAM" id="SSF56815">
    <property type="entry name" value="Sec1/munc18-like (SM) proteins"/>
    <property type="match status" value="1"/>
</dbReference>
<dbReference type="InterPro" id="IPR043155">
    <property type="entry name" value="VPS33_dom3b"/>
</dbReference>
<dbReference type="EMBL" id="PEKT02000007">
    <property type="protein sequence ID" value="PIS51590.1"/>
    <property type="molecule type" value="Genomic_DNA"/>
</dbReference>
<evidence type="ECO:0000313" key="4">
    <source>
        <dbReference type="EMBL" id="QWW22059.1"/>
    </source>
</evidence>
<dbReference type="STRING" id="498019.A0A2H0ZLS9"/>
<sequence>MGFLQPHSVFPAPLNTNSEPPRRMTKQPAELGPSLNERTAENLFSVLRKISTSDNLFITSQKLSQLLNHLTSLTELKSKGKFDRVVWLETLASSDDVSQYLTNYGGLIIIIEDNHESLKLFGDIWPHVSRQKVRVNLIVKDLGRAVYYEICKILGSPPDDLFKNAINIDLSQNTIRINQSVRLLNWKTLPTCVEDFVFSLNMDNGGLQSYFENPMQQLLSLSTALVQIVDYTKPDITLKFKNLFAKGDHSVALSNMFMNDKLPEYLTSGFSSNEREFYLSKLKGNTDLVIIERNLDYFPLLLDHLNYMGLLDDLFGTQDELNNILSTGDKLNDELFDILKDLNFASIGMKLNKLARYIQSEIGNRDKMTDLQEIKQLVKNLGSLTTKQELVRKHTALSEAILEKIKKNNQEDYKHDIREVWVELQNEIFNIDYRKQIAQFHQMMNQGCDSSIALSFIALISLINDGIRPKDFNQIEDRIHTEYGLSAVLALRKLLDLKIIKSVNKGTDFFSGFTFGKSEIETTTTTTSIETGGKADNAPLSDKAYDDVNSLGITGGQDVYKSTYTLISKFWNLHPSEEENEEVVIESLSDYPNPSFVYPSATVPLSARLIESLYYREFLKYKPVNNIHRRPNWERLNLDAMFKGQTIDKNICDESDNRKSDTTKNSRPEYIIAVFVGGITRGEITVLRYLKNRLAAQNKHLFVLTTGLVSNRKLIDVVTQ</sequence>
<dbReference type="InterPro" id="IPR036045">
    <property type="entry name" value="Sec1-like_sf"/>
</dbReference>
<evidence type="ECO:0000256" key="1">
    <source>
        <dbReference type="ARBA" id="ARBA00009884"/>
    </source>
</evidence>
<dbReference type="VEuPathDB" id="FungiDB:CJJ09_000924"/>
<dbReference type="VEuPathDB" id="FungiDB:B9J08_003184"/>
<feature type="region of interest" description="Disordered" evidence="2">
    <location>
        <begin position="1"/>
        <end position="34"/>
    </location>
</feature>
<name>A0A2H0ZLS9_CANAR</name>
<dbReference type="EMBL" id="CP076749">
    <property type="protein sequence ID" value="QWW22059.1"/>
    <property type="molecule type" value="Genomic_DNA"/>
</dbReference>
<dbReference type="VEuPathDB" id="FungiDB:CJI96_0001716"/>
<reference evidence="3" key="2">
    <citation type="submission" date="2017-11" db="EMBL/GenBank/DDBJ databases">
        <title>Candida auris genome assembly and annotation.</title>
        <authorList>
            <person name="Munoz J.F."/>
            <person name="Gade L.G."/>
            <person name="Chow N.A."/>
            <person name="Litvintseva A.P."/>
            <person name="Loparev V.N."/>
            <person name="Cuomo C.A."/>
        </authorList>
    </citation>
    <scope>NUCLEOTIDE SEQUENCE</scope>
    <source>
        <strain evidence="3">B8441</strain>
    </source>
</reference>
<evidence type="ECO:0000256" key="2">
    <source>
        <dbReference type="SAM" id="MobiDB-lite"/>
    </source>
</evidence>
<dbReference type="VEuPathDB" id="FungiDB:QG37_02134"/>
<dbReference type="VEuPathDB" id="FungiDB:CJI97_003255"/>
<dbReference type="PANTHER" id="PTHR11679">
    <property type="entry name" value="VESICLE PROTEIN SORTING-ASSOCIATED"/>
    <property type="match status" value="1"/>
</dbReference>
<dbReference type="AlphaFoldDB" id="A0A2H0ZLS9"/>
<dbReference type="InterPro" id="IPR043127">
    <property type="entry name" value="Sec-1-like_dom3a"/>
</dbReference>
<dbReference type="InterPro" id="IPR001619">
    <property type="entry name" value="Sec1-like"/>
</dbReference>
<reference evidence="3" key="1">
    <citation type="journal article" date="2017" name="Clin. Infect. Dis.">
        <title>Simultaneous emergence of multidrug-resistant Candida auris on 3 continents confirmed by whole-genome sequencing and epidemiological analyses.</title>
        <authorList>
            <person name="Lockhart S.R."/>
            <person name="Etienne K.A."/>
            <person name="Vallabhaneni S."/>
            <person name="Farooqi J."/>
            <person name="Chowdhary A."/>
            <person name="Govender N.P."/>
            <person name="Colombo A.L."/>
            <person name="Calvo B."/>
            <person name="Cuomo C.A."/>
            <person name="Desjardins C.A."/>
            <person name="Berkow E.L."/>
            <person name="Castanheira M."/>
            <person name="Magobo R.E."/>
            <person name="Jabeen K."/>
            <person name="Asghar R.J."/>
            <person name="Meis J.F."/>
            <person name="Jackson B."/>
            <person name="Chiller T."/>
            <person name="Litvintseva A.P."/>
        </authorList>
    </citation>
    <scope>NUCLEOTIDE SEQUENCE [LARGE SCALE GENOMIC DNA]</scope>
    <source>
        <strain evidence="3">B8441</strain>
    </source>
</reference>
<dbReference type="InterPro" id="IPR027482">
    <property type="entry name" value="Sec1-like_dom2"/>
</dbReference>
<comment type="similarity">
    <text evidence="1">Belongs to the STXBP/unc-18/SEC1 family.</text>
</comment>
<evidence type="ECO:0000313" key="3">
    <source>
        <dbReference type="EMBL" id="PIS51590.1"/>
    </source>
</evidence>
<proteinExistence type="inferred from homology"/>
<dbReference type="Gene3D" id="3.90.830.10">
    <property type="entry name" value="Syntaxin Binding Protein 1, Chain A, domain 2"/>
    <property type="match status" value="1"/>
</dbReference>
<dbReference type="Gene3D" id="1.25.40.850">
    <property type="match status" value="1"/>
</dbReference>
<dbReference type="VEuPathDB" id="FungiDB:CJJ07_001274"/>
<dbReference type="Gene3D" id="3.40.50.1910">
    <property type="match status" value="2"/>
</dbReference>
<organism evidence="3">
    <name type="scientific">Candidozyma auris</name>
    <name type="common">Yeast</name>
    <name type="synonym">Candida auris</name>
    <dbReference type="NCBI Taxonomy" id="498019"/>
    <lineage>
        <taxon>Eukaryota</taxon>
        <taxon>Fungi</taxon>
        <taxon>Dikarya</taxon>
        <taxon>Ascomycota</taxon>
        <taxon>Saccharomycotina</taxon>
        <taxon>Pichiomycetes</taxon>
        <taxon>Metschnikowiaceae</taxon>
        <taxon>Candidozyma</taxon>
    </lineage>
</organism>
<gene>
    <name evidence="3" type="ORF">B9J08_003184</name>
    <name evidence="4" type="ORF">CA7LBN_000805</name>
</gene>
<dbReference type="Pfam" id="PF00995">
    <property type="entry name" value="Sec1"/>
    <property type="match status" value="1"/>
</dbReference>